<dbReference type="PANTHER" id="PTHR11417">
    <property type="entry name" value="SOMATOTROPIN,PROLACTIN"/>
    <property type="match status" value="1"/>
</dbReference>
<dbReference type="GO" id="GO:0008083">
    <property type="term" value="F:growth factor activity"/>
    <property type="evidence" value="ECO:0007669"/>
    <property type="project" value="TreeGrafter"/>
</dbReference>
<comment type="subcellular location">
    <subcellularLocation>
        <location evidence="1 8">Secreted</location>
    </subcellularLocation>
</comment>
<reference evidence="11 12" key="1">
    <citation type="journal article" date="2012" name="Nat. Genet.">
        <title>The yak genome and adaptation to life at high altitude.</title>
        <authorList>
            <person name="Qiu Q."/>
            <person name="Zhang G."/>
            <person name="Ma T."/>
            <person name="Qian W."/>
            <person name="Wang J."/>
            <person name="Ye Z."/>
            <person name="Cao C."/>
            <person name="Hu Q."/>
            <person name="Kim J."/>
            <person name="Larkin D.M."/>
            <person name="Auvil L."/>
            <person name="Capitanu B."/>
            <person name="Ma J."/>
            <person name="Lewin H.A."/>
            <person name="Qian X."/>
            <person name="Lang Y."/>
            <person name="Zhou R."/>
            <person name="Wang L."/>
            <person name="Wang K."/>
            <person name="Xia J."/>
            <person name="Liao S."/>
            <person name="Pan S."/>
            <person name="Lu X."/>
            <person name="Hou H."/>
            <person name="Wang Y."/>
            <person name="Zang X."/>
            <person name="Yin Y."/>
            <person name="Ma H."/>
            <person name="Zhang J."/>
            <person name="Wang Z."/>
            <person name="Zhang Y."/>
            <person name="Zhang D."/>
            <person name="Yonezawa T."/>
            <person name="Hasegawa M."/>
            <person name="Zhong Y."/>
            <person name="Liu W."/>
            <person name="Zhang Y."/>
            <person name="Huang Z."/>
            <person name="Zhang S."/>
            <person name="Long R."/>
            <person name="Yang H."/>
            <person name="Wang J."/>
            <person name="Lenstra J.A."/>
            <person name="Cooper D.N."/>
            <person name="Wu Y."/>
            <person name="Wang J."/>
            <person name="Shi P."/>
            <person name="Wang J."/>
            <person name="Liu J."/>
        </authorList>
    </citation>
    <scope>NUCLEOTIDE SEQUENCE [LARGE SCALE GENOMIC DNA]</scope>
    <source>
        <strain evidence="12">yakQH1</strain>
    </source>
</reference>
<dbReference type="GO" id="GO:0060396">
    <property type="term" value="P:growth hormone receptor signaling pathway"/>
    <property type="evidence" value="ECO:0007669"/>
    <property type="project" value="TreeGrafter"/>
</dbReference>
<dbReference type="PANTHER" id="PTHR11417:SF2">
    <property type="entry name" value="SOMATOTROPIN"/>
    <property type="match status" value="1"/>
</dbReference>
<protein>
    <submittedName>
        <fullName evidence="11">Somatotropin</fullName>
    </submittedName>
</protein>
<dbReference type="AlphaFoldDB" id="L8HKZ4"/>
<evidence type="ECO:0000256" key="5">
    <source>
        <dbReference type="ARBA" id="ARBA00022723"/>
    </source>
</evidence>
<evidence type="ECO:0000256" key="7">
    <source>
        <dbReference type="ARBA" id="ARBA00049615"/>
    </source>
</evidence>
<dbReference type="InterPro" id="IPR001400">
    <property type="entry name" value="Somatotropin/Prolactin"/>
</dbReference>
<dbReference type="GO" id="GO:0005131">
    <property type="term" value="F:growth hormone receptor binding"/>
    <property type="evidence" value="ECO:0007669"/>
    <property type="project" value="InterPro"/>
</dbReference>
<feature type="signal peptide" evidence="10">
    <location>
        <begin position="1"/>
        <end position="25"/>
    </location>
</feature>
<dbReference type="PRINTS" id="PR00836">
    <property type="entry name" value="SOMATOTROPIN"/>
</dbReference>
<evidence type="ECO:0000256" key="1">
    <source>
        <dbReference type="ARBA" id="ARBA00004613"/>
    </source>
</evidence>
<dbReference type="STRING" id="72004.ENSBMUP00000008179"/>
<dbReference type="SMR" id="L8HKZ4"/>
<accession>L8HKZ4</accession>
<dbReference type="GO" id="GO:0046872">
    <property type="term" value="F:metal ion binding"/>
    <property type="evidence" value="ECO:0007669"/>
    <property type="project" value="UniProtKB-KW"/>
</dbReference>
<dbReference type="InterPro" id="IPR034975">
    <property type="entry name" value="Somatotropin"/>
</dbReference>
<feature type="region of interest" description="Disordered" evidence="9">
    <location>
        <begin position="197"/>
        <end position="258"/>
    </location>
</feature>
<keyword evidence="5" id="KW-0479">Metal-binding</keyword>
<dbReference type="GO" id="GO:0048513">
    <property type="term" value="P:animal organ development"/>
    <property type="evidence" value="ECO:0007669"/>
    <property type="project" value="TreeGrafter"/>
</dbReference>
<evidence type="ECO:0000256" key="8">
    <source>
        <dbReference type="RuleBase" id="RU003618"/>
    </source>
</evidence>
<dbReference type="GO" id="GO:0046427">
    <property type="term" value="P:positive regulation of receptor signaling pathway via JAK-STAT"/>
    <property type="evidence" value="ECO:0007669"/>
    <property type="project" value="TreeGrafter"/>
</dbReference>
<dbReference type="GO" id="GO:0005615">
    <property type="term" value="C:extracellular space"/>
    <property type="evidence" value="ECO:0007669"/>
    <property type="project" value="InterPro"/>
</dbReference>
<dbReference type="GO" id="GO:0005179">
    <property type="term" value="F:hormone activity"/>
    <property type="evidence" value="ECO:0007669"/>
    <property type="project" value="UniProtKB-KW"/>
</dbReference>
<dbReference type="InterPro" id="IPR009079">
    <property type="entry name" value="4_helix_cytokine-like_core"/>
</dbReference>
<proteinExistence type="inferred from homology"/>
<evidence type="ECO:0000256" key="2">
    <source>
        <dbReference type="ARBA" id="ARBA00008474"/>
    </source>
</evidence>
<sequence length="258" mass="27793">LSLGPRTSLLLAFALLCLPWTQVVGAFPAMSLSGLFANAVLRAQHLHQLAADTFKEFERTYIPEGQRYSIQNTQVAFCFSETIPAPTGKNEAQQKSDLELLRISLLLIQSWLGPLQFLSRVFTNSLVFGTSDRVYEKLKDLEEGILALMRVGMALWVPSMLGAMPALSWLSQENARGLGETDPCSLPLSSSPALTQGKPFPLLKPPSSPFSKPVGEGGKWSGQEGAAPEGPSASLSLPPLAGAGRWHPPGWADPQADL</sequence>
<feature type="chain" id="PRO_5003990864" evidence="10">
    <location>
        <begin position="26"/>
        <end position="258"/>
    </location>
</feature>
<feature type="non-terminal residue" evidence="11">
    <location>
        <position position="1"/>
    </location>
</feature>
<dbReference type="GO" id="GO:0031667">
    <property type="term" value="P:response to nutrient levels"/>
    <property type="evidence" value="ECO:0007669"/>
    <property type="project" value="TreeGrafter"/>
</dbReference>
<keyword evidence="6" id="KW-0862">Zinc</keyword>
<evidence type="ECO:0000313" key="12">
    <source>
        <dbReference type="Proteomes" id="UP000011080"/>
    </source>
</evidence>
<dbReference type="GO" id="GO:0045927">
    <property type="term" value="P:positive regulation of growth"/>
    <property type="evidence" value="ECO:0007669"/>
    <property type="project" value="TreeGrafter"/>
</dbReference>
<organism evidence="11 12">
    <name type="scientific">Bos mutus</name>
    <name type="common">wild yak</name>
    <dbReference type="NCBI Taxonomy" id="72004"/>
    <lineage>
        <taxon>Eukaryota</taxon>
        <taxon>Metazoa</taxon>
        <taxon>Chordata</taxon>
        <taxon>Craniata</taxon>
        <taxon>Vertebrata</taxon>
        <taxon>Euteleostomi</taxon>
        <taxon>Mammalia</taxon>
        <taxon>Eutheria</taxon>
        <taxon>Laurasiatheria</taxon>
        <taxon>Artiodactyla</taxon>
        <taxon>Ruminantia</taxon>
        <taxon>Pecora</taxon>
        <taxon>Bovidae</taxon>
        <taxon>Bovinae</taxon>
        <taxon>Bos</taxon>
    </lineage>
</organism>
<name>L8HKZ4_9CETA</name>
<evidence type="ECO:0000256" key="6">
    <source>
        <dbReference type="ARBA" id="ARBA00022833"/>
    </source>
</evidence>
<dbReference type="Proteomes" id="UP000011080">
    <property type="component" value="Unassembled WGS sequence"/>
</dbReference>
<dbReference type="Pfam" id="PF00103">
    <property type="entry name" value="Hormone_1"/>
    <property type="match status" value="1"/>
</dbReference>
<dbReference type="InterPro" id="IPR018116">
    <property type="entry name" value="Somatotropin_CS"/>
</dbReference>
<keyword evidence="3" id="KW-0964">Secreted</keyword>
<dbReference type="SUPFAM" id="SSF47266">
    <property type="entry name" value="4-helical cytokines"/>
    <property type="match status" value="1"/>
</dbReference>
<comment type="similarity">
    <text evidence="2 8">Belongs to the somatotropin/prolactin family.</text>
</comment>
<keyword evidence="4 8" id="KW-0372">Hormone</keyword>
<evidence type="ECO:0000256" key="3">
    <source>
        <dbReference type="ARBA" id="ARBA00022525"/>
    </source>
</evidence>
<evidence type="ECO:0000256" key="9">
    <source>
        <dbReference type="SAM" id="MobiDB-lite"/>
    </source>
</evidence>
<dbReference type="PROSITE" id="PS00266">
    <property type="entry name" value="SOMATOTROPIN_1"/>
    <property type="match status" value="1"/>
</dbReference>
<evidence type="ECO:0000256" key="4">
    <source>
        <dbReference type="ARBA" id="ARBA00022702"/>
    </source>
</evidence>
<evidence type="ECO:0000256" key="10">
    <source>
        <dbReference type="SAM" id="SignalP"/>
    </source>
</evidence>
<dbReference type="EMBL" id="JH884902">
    <property type="protein sequence ID" value="ELR44940.1"/>
    <property type="molecule type" value="Genomic_DNA"/>
</dbReference>
<dbReference type="GO" id="GO:0009891">
    <property type="term" value="P:positive regulation of biosynthetic process"/>
    <property type="evidence" value="ECO:0007669"/>
    <property type="project" value="UniProtKB-ARBA"/>
</dbReference>
<dbReference type="CDD" id="cd10285">
    <property type="entry name" value="somatotropin_like"/>
    <property type="match status" value="1"/>
</dbReference>
<comment type="function">
    <text evidence="7">Plays an important role in growth control. Its major role in stimulating body growth is to stimulate the liver and other tissues to secrete IGF1. It stimulates both the differentiation and proliferation of myoblasts. It also stimulates amino acid uptake and protein synthesis in muscle and other tissues.</text>
</comment>
<gene>
    <name evidence="11" type="ORF">M91_15243</name>
</gene>
<keyword evidence="10" id="KW-0732">Signal</keyword>
<evidence type="ECO:0000313" key="11">
    <source>
        <dbReference type="EMBL" id="ELR44940.1"/>
    </source>
</evidence>
<dbReference type="Gene3D" id="1.20.1250.10">
    <property type="match status" value="1"/>
</dbReference>